<dbReference type="Pfam" id="PF05973">
    <property type="entry name" value="Gp49"/>
    <property type="match status" value="1"/>
</dbReference>
<keyword evidence="2" id="KW-1185">Reference proteome</keyword>
<protein>
    <submittedName>
        <fullName evidence="1">Type II toxin-antitoxin system RelE/ParE family toxin</fullName>
    </submittedName>
</protein>
<evidence type="ECO:0000313" key="2">
    <source>
        <dbReference type="Proteomes" id="UP001597079"/>
    </source>
</evidence>
<reference evidence="2" key="1">
    <citation type="journal article" date="2019" name="Int. J. Syst. Evol. Microbiol.">
        <title>The Global Catalogue of Microorganisms (GCM) 10K type strain sequencing project: providing services to taxonomists for standard genome sequencing and annotation.</title>
        <authorList>
            <consortium name="The Broad Institute Genomics Platform"/>
            <consortium name="The Broad Institute Genome Sequencing Center for Infectious Disease"/>
            <person name="Wu L."/>
            <person name="Ma J."/>
        </authorList>
    </citation>
    <scope>NUCLEOTIDE SEQUENCE [LARGE SCALE GENOMIC DNA]</scope>
    <source>
        <strain evidence="2">CGMCC 1.12286</strain>
    </source>
</reference>
<organism evidence="1 2">
    <name type="scientific">Alicyclobacillus fodiniaquatilis</name>
    <dbReference type="NCBI Taxonomy" id="1661150"/>
    <lineage>
        <taxon>Bacteria</taxon>
        <taxon>Bacillati</taxon>
        <taxon>Bacillota</taxon>
        <taxon>Bacilli</taxon>
        <taxon>Bacillales</taxon>
        <taxon>Alicyclobacillaceae</taxon>
        <taxon>Alicyclobacillus</taxon>
    </lineage>
</organism>
<name>A0ABW4JLB5_9BACL</name>
<dbReference type="InterPro" id="IPR009241">
    <property type="entry name" value="HigB-like"/>
</dbReference>
<dbReference type="RefSeq" id="WP_377944252.1">
    <property type="nucleotide sequence ID" value="NZ_JBHUCX010000052.1"/>
</dbReference>
<gene>
    <name evidence="1" type="ORF">ACFSB2_16745</name>
</gene>
<evidence type="ECO:0000313" key="1">
    <source>
        <dbReference type="EMBL" id="MFD1676353.1"/>
    </source>
</evidence>
<proteinExistence type="predicted"/>
<dbReference type="EMBL" id="JBHUCX010000052">
    <property type="protein sequence ID" value="MFD1676353.1"/>
    <property type="molecule type" value="Genomic_DNA"/>
</dbReference>
<dbReference type="Proteomes" id="UP001597079">
    <property type="component" value="Unassembled WGS sequence"/>
</dbReference>
<comment type="caution">
    <text evidence="1">The sequence shown here is derived from an EMBL/GenBank/DDBJ whole genome shotgun (WGS) entry which is preliminary data.</text>
</comment>
<accession>A0ABW4JLB5</accession>
<sequence>MREGGSSYDIVLYEDDRGNSEIADFLAQVAEDAAAGKKDAVTLKKQIDLNLELLKQAGTRIGKPYVDHIDGPIWELRPGRYRVLFVGWNGSHFVLLHHFMKSTQKTPRREIEKAKREYSQWVKSHGQ</sequence>